<dbReference type="InterPro" id="IPR013783">
    <property type="entry name" value="Ig-like_fold"/>
</dbReference>
<dbReference type="InterPro" id="IPR020067">
    <property type="entry name" value="Frizzled_dom"/>
</dbReference>
<dbReference type="SUPFAM" id="SSF49265">
    <property type="entry name" value="Fibronectin type III"/>
    <property type="match status" value="1"/>
</dbReference>
<feature type="disulfide bond" evidence="3">
    <location>
        <begin position="410"/>
        <end position="456"/>
    </location>
</feature>
<feature type="disulfide bond" evidence="3">
    <location>
        <begin position="152"/>
        <end position="198"/>
    </location>
</feature>
<dbReference type="InterPro" id="IPR036116">
    <property type="entry name" value="FN3_sf"/>
</dbReference>
<dbReference type="Gene3D" id="2.60.40.10">
    <property type="entry name" value="Immunoglobulins"/>
    <property type="match status" value="1"/>
</dbReference>
<dbReference type="SMART" id="SM00063">
    <property type="entry name" value="FRI"/>
    <property type="match status" value="3"/>
</dbReference>
<sequence length="616" mass="69402">MKISAVKWLGFLLLTCSAKMSSQVTQGSDLNLRVHALSPRNLQITWDRPSTDETLVGYSLVFVPAHQRRRTHVELFVNQFTLTNLHPGIRYRVKLAPLMNNGKLRGAYSSWVNARTLAENTTAAGQNPNTSNGLSSTGQASNSNCSRISQLCQNIGYKFTQMPNYFKQQNYNDAEYELSQFTPMIQSNCSSVLQLFLCSLYFPPCAPRRQTTPPCRSVCRAAKENCEPWMKKSGLKWPYKFECNTLPDPHEKACVRRDGAVIKVPPHCQPLNSTMCKNLNYIYVEMPNFWGDNTQEEADARIQVFSPLVNSGCSQSLRVFLCLLYFPPCVVNFRKMIPPCRELCEDARRGCKPALEGAGFPWPGIMKCSQFPFSDKNESNVCLKPETQTTKVPNVTQSRSQCQPLKIPMCRSLNYTHTILPNFMNHTTQAEVKRALKAFRPLLKSKCSNQLRRFVCFLFAPFCGTDGTPLALPPCQSFCEKIKLDCGRVSRWLANLNCSRFPTLSRKRLCFGDPLATMDCVGRNSRPCTVISSTSPIILKCSSPGIHFTIDAVTISRYNGTNIFMSSTADALRQCNRSQTLVEGRHECQFDVNYDKLGIDMLSVIAVVVKYHCLSE</sequence>
<dbReference type="Gene3D" id="1.10.2000.10">
    <property type="entry name" value="Frizzled cysteine-rich domain"/>
    <property type="match status" value="3"/>
</dbReference>
<feature type="domain" description="Fibronectin type-III" evidence="7">
    <location>
        <begin position="28"/>
        <end position="119"/>
    </location>
</feature>
<feature type="chain" id="PRO_5045357969" evidence="5">
    <location>
        <begin position="19"/>
        <end position="616"/>
    </location>
</feature>
<evidence type="ECO:0000313" key="9">
    <source>
        <dbReference type="Proteomes" id="UP001159405"/>
    </source>
</evidence>
<feature type="domain" description="FZ" evidence="6">
    <location>
        <begin position="140"/>
        <end position="257"/>
    </location>
</feature>
<dbReference type="SMART" id="SM00060">
    <property type="entry name" value="FN3"/>
    <property type="match status" value="1"/>
</dbReference>
<comment type="caution">
    <text evidence="8">The sequence shown here is derived from an EMBL/GenBank/DDBJ whole genome shotgun (WGS) entry which is preliminary data.</text>
</comment>
<evidence type="ECO:0000256" key="1">
    <source>
        <dbReference type="ARBA" id="ARBA00022473"/>
    </source>
</evidence>
<protein>
    <submittedName>
        <fullName evidence="8">Uncharacterized protein</fullName>
    </submittedName>
</protein>
<evidence type="ECO:0000256" key="4">
    <source>
        <dbReference type="SAM" id="MobiDB-lite"/>
    </source>
</evidence>
<comment type="caution">
    <text evidence="3">Lacks conserved residue(s) required for the propagation of feature annotation.</text>
</comment>
<feature type="disulfide bond" evidence="3">
    <location>
        <begin position="276"/>
        <end position="322"/>
    </location>
</feature>
<feature type="region of interest" description="Disordered" evidence="4">
    <location>
        <begin position="122"/>
        <end position="141"/>
    </location>
</feature>
<feature type="disulfide bond" evidence="3">
    <location>
        <begin position="402"/>
        <end position="463"/>
    </location>
</feature>
<keyword evidence="5" id="KW-0732">Signal</keyword>
<evidence type="ECO:0000259" key="7">
    <source>
        <dbReference type="PROSITE" id="PS50853"/>
    </source>
</evidence>
<keyword evidence="9" id="KW-1185">Reference proteome</keyword>
<organism evidence="8 9">
    <name type="scientific">Porites lobata</name>
    <dbReference type="NCBI Taxonomy" id="104759"/>
    <lineage>
        <taxon>Eukaryota</taxon>
        <taxon>Metazoa</taxon>
        <taxon>Cnidaria</taxon>
        <taxon>Anthozoa</taxon>
        <taxon>Hexacorallia</taxon>
        <taxon>Scleractinia</taxon>
        <taxon>Fungiina</taxon>
        <taxon>Poritidae</taxon>
        <taxon>Porites</taxon>
    </lineage>
</organism>
<dbReference type="Pfam" id="PF01392">
    <property type="entry name" value="Fz"/>
    <property type="match status" value="3"/>
</dbReference>
<evidence type="ECO:0000313" key="8">
    <source>
        <dbReference type="EMBL" id="CAH3105501.1"/>
    </source>
</evidence>
<keyword evidence="1" id="KW-0217">Developmental protein</keyword>
<gene>
    <name evidence="8" type="ORF">PLOB_00013710</name>
</gene>
<dbReference type="PROSITE" id="PS50038">
    <property type="entry name" value="FZ"/>
    <property type="match status" value="3"/>
</dbReference>
<reference evidence="8 9" key="1">
    <citation type="submission" date="2022-05" db="EMBL/GenBank/DDBJ databases">
        <authorList>
            <consortium name="Genoscope - CEA"/>
            <person name="William W."/>
        </authorList>
    </citation>
    <scope>NUCLEOTIDE SEQUENCE [LARGE SCALE GENOMIC DNA]</scope>
</reference>
<dbReference type="InterPro" id="IPR015526">
    <property type="entry name" value="Frizzled/SFRP"/>
</dbReference>
<dbReference type="CDD" id="cd07066">
    <property type="entry name" value="CRD_FZ"/>
    <property type="match status" value="2"/>
</dbReference>
<keyword evidence="2 3" id="KW-1015">Disulfide bond</keyword>
<name>A0ABN8NFK5_9CNID</name>
<evidence type="ECO:0000259" key="6">
    <source>
        <dbReference type="PROSITE" id="PS50038"/>
    </source>
</evidence>
<dbReference type="SUPFAM" id="SSF63501">
    <property type="entry name" value="Frizzled cysteine-rich domain"/>
    <property type="match status" value="3"/>
</dbReference>
<dbReference type="EMBL" id="CALNXK010000018">
    <property type="protein sequence ID" value="CAH3105501.1"/>
    <property type="molecule type" value="Genomic_DNA"/>
</dbReference>
<feature type="domain" description="FZ" evidence="6">
    <location>
        <begin position="397"/>
        <end position="523"/>
    </location>
</feature>
<evidence type="ECO:0000256" key="3">
    <source>
        <dbReference type="PROSITE-ProRule" id="PRU00090"/>
    </source>
</evidence>
<feature type="domain" description="FZ" evidence="6">
    <location>
        <begin position="268"/>
        <end position="385"/>
    </location>
</feature>
<dbReference type="Proteomes" id="UP001159405">
    <property type="component" value="Unassembled WGS sequence"/>
</dbReference>
<feature type="disulfide bond" evidence="3">
    <location>
        <begin position="344"/>
        <end position="368"/>
    </location>
</feature>
<feature type="disulfide bond" evidence="3">
    <location>
        <begin position="219"/>
        <end position="243"/>
    </location>
</feature>
<dbReference type="Pfam" id="PF00041">
    <property type="entry name" value="fn3"/>
    <property type="match status" value="1"/>
</dbReference>
<feature type="signal peptide" evidence="5">
    <location>
        <begin position="1"/>
        <end position="18"/>
    </location>
</feature>
<dbReference type="InterPro" id="IPR036790">
    <property type="entry name" value="Frizzled_dom_sf"/>
</dbReference>
<accession>A0ABN8NFK5</accession>
<evidence type="ECO:0000256" key="5">
    <source>
        <dbReference type="SAM" id="SignalP"/>
    </source>
</evidence>
<dbReference type="PROSITE" id="PS50853">
    <property type="entry name" value="FN3"/>
    <property type="match status" value="1"/>
</dbReference>
<proteinExistence type="predicted"/>
<feature type="disulfide bond" evidence="3">
    <location>
        <begin position="268"/>
        <end position="329"/>
    </location>
</feature>
<evidence type="ECO:0000256" key="2">
    <source>
        <dbReference type="ARBA" id="ARBA00023157"/>
    </source>
</evidence>
<feature type="disulfide bond" evidence="3">
    <location>
        <begin position="313"/>
        <end position="351"/>
    </location>
</feature>
<dbReference type="InterPro" id="IPR003961">
    <property type="entry name" value="FN3_dom"/>
</dbReference>
<dbReference type="PANTHER" id="PTHR11309">
    <property type="entry name" value="FRIZZLED"/>
    <property type="match status" value="1"/>
</dbReference>
<dbReference type="CDD" id="cd00063">
    <property type="entry name" value="FN3"/>
    <property type="match status" value="1"/>
</dbReference>